<evidence type="ECO:0000256" key="6">
    <source>
        <dbReference type="ARBA" id="ARBA00023212"/>
    </source>
</evidence>
<dbReference type="Proteomes" id="UP000549394">
    <property type="component" value="Unassembled WGS sequence"/>
</dbReference>
<protein>
    <submittedName>
        <fullName evidence="9">DgyrCDS2434</fullName>
    </submittedName>
</protein>
<keyword evidence="6" id="KW-0206">Cytoskeleton</keyword>
<evidence type="ECO:0000256" key="4">
    <source>
        <dbReference type="ARBA" id="ARBA00022490"/>
    </source>
</evidence>
<gene>
    <name evidence="9" type="ORF">DGYR_LOCUS2283</name>
</gene>
<dbReference type="InterPro" id="IPR018993">
    <property type="entry name" value="FOP_dimerisation-dom_N"/>
</dbReference>
<dbReference type="Pfam" id="PF09398">
    <property type="entry name" value="FOP_dimer"/>
    <property type="match status" value="1"/>
</dbReference>
<comment type="similarity">
    <text evidence="3">Belongs to the CEP43 family.</text>
</comment>
<reference evidence="9 10" key="1">
    <citation type="submission" date="2020-08" db="EMBL/GenBank/DDBJ databases">
        <authorList>
            <person name="Hejnol A."/>
        </authorList>
    </citation>
    <scope>NUCLEOTIDE SEQUENCE [LARGE SCALE GENOMIC DNA]</scope>
</reference>
<keyword evidence="7" id="KW-0966">Cell projection</keyword>
<dbReference type="GO" id="GO:0031514">
    <property type="term" value="C:motile cilium"/>
    <property type="evidence" value="ECO:0007669"/>
    <property type="project" value="TreeGrafter"/>
</dbReference>
<dbReference type="GO" id="GO:0036064">
    <property type="term" value="C:ciliary basal body"/>
    <property type="evidence" value="ECO:0007669"/>
    <property type="project" value="TreeGrafter"/>
</dbReference>
<dbReference type="Gene3D" id="1.20.960.40">
    <property type="match status" value="1"/>
</dbReference>
<keyword evidence="5" id="KW-0970">Cilium biogenesis/degradation</keyword>
<dbReference type="OrthoDB" id="5970631at2759"/>
<accession>A0A7I8VD29</accession>
<comment type="caution">
    <text evidence="9">The sequence shown here is derived from an EMBL/GenBank/DDBJ whole genome shotgun (WGS) entry which is preliminary data.</text>
</comment>
<evidence type="ECO:0000256" key="3">
    <source>
        <dbReference type="ARBA" id="ARBA00005385"/>
    </source>
</evidence>
<evidence type="ECO:0000256" key="2">
    <source>
        <dbReference type="ARBA" id="ARBA00004300"/>
    </source>
</evidence>
<proteinExistence type="inferred from homology"/>
<evidence type="ECO:0000256" key="1">
    <source>
        <dbReference type="ARBA" id="ARBA00004120"/>
    </source>
</evidence>
<dbReference type="PANTHER" id="PTHR15431:SF19">
    <property type="entry name" value="CENTROSOMAL PROTEIN 20-RELATED"/>
    <property type="match status" value="1"/>
</dbReference>
<keyword evidence="4" id="KW-0963">Cytoplasm</keyword>
<evidence type="ECO:0000259" key="8">
    <source>
        <dbReference type="Pfam" id="PF09398"/>
    </source>
</evidence>
<dbReference type="EMBL" id="CAJFCJ010000003">
    <property type="protein sequence ID" value="CAD5113256.1"/>
    <property type="molecule type" value="Genomic_DNA"/>
</dbReference>
<dbReference type="InterPro" id="IPR006594">
    <property type="entry name" value="LisH"/>
</dbReference>
<evidence type="ECO:0000313" key="9">
    <source>
        <dbReference type="EMBL" id="CAD5113256.1"/>
    </source>
</evidence>
<dbReference type="SMART" id="SM00667">
    <property type="entry name" value="LisH"/>
    <property type="match status" value="1"/>
</dbReference>
<dbReference type="GO" id="GO:0060271">
    <property type="term" value="P:cilium assembly"/>
    <property type="evidence" value="ECO:0007669"/>
    <property type="project" value="TreeGrafter"/>
</dbReference>
<keyword evidence="10" id="KW-1185">Reference proteome</keyword>
<organism evidence="9 10">
    <name type="scientific">Dimorphilus gyrociliatus</name>
    <dbReference type="NCBI Taxonomy" id="2664684"/>
    <lineage>
        <taxon>Eukaryota</taxon>
        <taxon>Metazoa</taxon>
        <taxon>Spiralia</taxon>
        <taxon>Lophotrochozoa</taxon>
        <taxon>Annelida</taxon>
        <taxon>Polychaeta</taxon>
        <taxon>Polychaeta incertae sedis</taxon>
        <taxon>Dinophilidae</taxon>
        <taxon>Dimorphilus</taxon>
    </lineage>
</organism>
<dbReference type="PROSITE" id="PS50896">
    <property type="entry name" value="LISH"/>
    <property type="match status" value="1"/>
</dbReference>
<evidence type="ECO:0000256" key="7">
    <source>
        <dbReference type="ARBA" id="ARBA00023273"/>
    </source>
</evidence>
<dbReference type="PANTHER" id="PTHR15431">
    <property type="entry name" value="FGFR1 ONCOGENE PARTNER/LISH DOMAIN-CONTAINING PROTEIN"/>
    <property type="match status" value="1"/>
</dbReference>
<sequence length="120" mass="13578">METANIDDLKTAVRGILENKGILNEVKTKLRGEIFKSLQDESDDKQPPNKENAIINELIIEYLEFNNYRNTASLLKTESGQTGPQLPRSLLCEELNIIDETANIPLLYGLIAYLQKQSRS</sequence>
<evidence type="ECO:0000256" key="5">
    <source>
        <dbReference type="ARBA" id="ARBA00022794"/>
    </source>
</evidence>
<dbReference type="AlphaFoldDB" id="A0A7I8VD29"/>
<dbReference type="GO" id="GO:0034453">
    <property type="term" value="P:microtubule anchoring"/>
    <property type="evidence" value="ECO:0007669"/>
    <property type="project" value="InterPro"/>
</dbReference>
<feature type="domain" description="FGFR1 oncogene partner (FOP) N-terminal dimerisation" evidence="8">
    <location>
        <begin position="48"/>
        <end position="111"/>
    </location>
</feature>
<evidence type="ECO:0000313" key="10">
    <source>
        <dbReference type="Proteomes" id="UP000549394"/>
    </source>
</evidence>
<dbReference type="GO" id="GO:0005813">
    <property type="term" value="C:centrosome"/>
    <property type="evidence" value="ECO:0007669"/>
    <property type="project" value="UniProtKB-SubCell"/>
</dbReference>
<name>A0A7I8VD29_9ANNE</name>
<comment type="subcellular location">
    <subcellularLocation>
        <location evidence="1">Cytoplasm</location>
        <location evidence="1">Cytoskeleton</location>
        <location evidence="1">Cilium basal body</location>
    </subcellularLocation>
    <subcellularLocation>
        <location evidence="2">Cytoplasm</location>
        <location evidence="2">Cytoskeleton</location>
        <location evidence="2">Microtubule organizing center</location>
        <location evidence="2">Centrosome</location>
    </subcellularLocation>
</comment>